<dbReference type="PROSITE" id="PS50850">
    <property type="entry name" value="MFS"/>
    <property type="match status" value="1"/>
</dbReference>
<name>B8R4I0_9MYCO</name>
<dbReference type="InterPro" id="IPR020846">
    <property type="entry name" value="MFS_dom"/>
</dbReference>
<feature type="transmembrane region" description="Helical" evidence="10">
    <location>
        <begin position="324"/>
        <end position="345"/>
    </location>
</feature>
<keyword evidence="7 10" id="KW-1133">Transmembrane helix</keyword>
<feature type="transmembrane region" description="Helical" evidence="10">
    <location>
        <begin position="64"/>
        <end position="85"/>
    </location>
</feature>
<evidence type="ECO:0000256" key="9">
    <source>
        <dbReference type="RuleBase" id="RU003346"/>
    </source>
</evidence>
<dbReference type="GO" id="GO:0022857">
    <property type="term" value="F:transmembrane transporter activity"/>
    <property type="evidence" value="ECO:0007669"/>
    <property type="project" value="InterPro"/>
</dbReference>
<dbReference type="InterPro" id="IPR003663">
    <property type="entry name" value="Sugar/inositol_transpt"/>
</dbReference>
<evidence type="ECO:0000259" key="11">
    <source>
        <dbReference type="PROSITE" id="PS50850"/>
    </source>
</evidence>
<keyword evidence="3 9" id="KW-0813">Transport</keyword>
<dbReference type="GO" id="GO:0005886">
    <property type="term" value="C:plasma membrane"/>
    <property type="evidence" value="ECO:0007669"/>
    <property type="project" value="UniProtKB-SubCell"/>
</dbReference>
<dbReference type="PANTHER" id="PTHR48020:SF12">
    <property type="entry name" value="PROTON MYO-INOSITOL COTRANSPORTER"/>
    <property type="match status" value="1"/>
</dbReference>
<evidence type="ECO:0000256" key="1">
    <source>
        <dbReference type="ARBA" id="ARBA00004651"/>
    </source>
</evidence>
<keyword evidence="5" id="KW-0762">Sugar transport</keyword>
<feature type="transmembrane region" description="Helical" evidence="10">
    <location>
        <begin position="293"/>
        <end position="317"/>
    </location>
</feature>
<dbReference type="NCBIfam" id="TIGR00879">
    <property type="entry name" value="SP"/>
    <property type="match status" value="1"/>
</dbReference>
<reference evidence="12" key="1">
    <citation type="journal article" date="2009" name="Biochem. J.">
        <title>Characterization of the phenylurea hydrolases A and B: founding members of a novel amidohydrolase subgroup.</title>
        <authorList>
            <person name="Khurana J.L."/>
            <person name="Jackson C.J."/>
            <person name="Scott C."/>
            <person name="Pandey G."/>
            <person name="Horne I."/>
            <person name="Russell R.J."/>
            <person name="Herlt A."/>
            <person name="Easton C.J."/>
            <person name="Oakeshott J.G."/>
        </authorList>
    </citation>
    <scope>NUCLEOTIDE SEQUENCE</scope>
    <source>
        <strain evidence="12">JK1</strain>
    </source>
</reference>
<evidence type="ECO:0000256" key="5">
    <source>
        <dbReference type="ARBA" id="ARBA00022597"/>
    </source>
</evidence>
<evidence type="ECO:0000256" key="7">
    <source>
        <dbReference type="ARBA" id="ARBA00022989"/>
    </source>
</evidence>
<dbReference type="PROSITE" id="PS00216">
    <property type="entry name" value="SUGAR_TRANSPORT_1"/>
    <property type="match status" value="2"/>
</dbReference>
<dbReference type="InterPro" id="IPR036259">
    <property type="entry name" value="MFS_trans_sf"/>
</dbReference>
<comment type="similarity">
    <text evidence="2 9">Belongs to the major facilitator superfamily. Sugar transporter (TC 2.A.1.1) family.</text>
</comment>
<evidence type="ECO:0000256" key="8">
    <source>
        <dbReference type="ARBA" id="ARBA00023136"/>
    </source>
</evidence>
<dbReference type="InterPro" id="IPR005829">
    <property type="entry name" value="Sugar_transporter_CS"/>
</dbReference>
<evidence type="ECO:0000256" key="10">
    <source>
        <dbReference type="SAM" id="Phobius"/>
    </source>
</evidence>
<dbReference type="PANTHER" id="PTHR48020">
    <property type="entry name" value="PROTON MYO-INOSITOL COTRANSPORTER"/>
    <property type="match status" value="1"/>
</dbReference>
<dbReference type="PRINTS" id="PR00171">
    <property type="entry name" value="SUGRTRNSPORT"/>
</dbReference>
<dbReference type="InterPro" id="IPR050814">
    <property type="entry name" value="Myo-inositol_Transporter"/>
</dbReference>
<evidence type="ECO:0000256" key="2">
    <source>
        <dbReference type="ARBA" id="ARBA00010992"/>
    </source>
</evidence>
<comment type="subcellular location">
    <subcellularLocation>
        <location evidence="1">Cell membrane</location>
        <topology evidence="1">Multi-pass membrane protein</topology>
    </subcellularLocation>
</comment>
<feature type="transmembrane region" description="Helical" evidence="10">
    <location>
        <begin position="357"/>
        <end position="378"/>
    </location>
</feature>
<feature type="transmembrane region" description="Helical" evidence="10">
    <location>
        <begin position="399"/>
        <end position="416"/>
    </location>
</feature>
<evidence type="ECO:0000256" key="4">
    <source>
        <dbReference type="ARBA" id="ARBA00022475"/>
    </source>
</evidence>
<keyword evidence="4" id="KW-1003">Cell membrane</keyword>
<dbReference type="Gene3D" id="1.20.1250.20">
    <property type="entry name" value="MFS general substrate transporter like domains"/>
    <property type="match status" value="1"/>
</dbReference>
<feature type="transmembrane region" description="Helical" evidence="10">
    <location>
        <begin position="258"/>
        <end position="281"/>
    </location>
</feature>
<protein>
    <recommendedName>
        <fullName evidence="11">Major facilitator superfamily (MFS) profile domain-containing protein</fullName>
    </recommendedName>
</protein>
<feature type="transmembrane region" description="Helical" evidence="10">
    <location>
        <begin position="179"/>
        <end position="200"/>
    </location>
</feature>
<feature type="transmembrane region" description="Helical" evidence="10">
    <location>
        <begin position="152"/>
        <end position="173"/>
    </location>
</feature>
<feature type="transmembrane region" description="Helical" evidence="10">
    <location>
        <begin position="422"/>
        <end position="438"/>
    </location>
</feature>
<dbReference type="AlphaFoldDB" id="B8R4I0"/>
<dbReference type="InterPro" id="IPR005828">
    <property type="entry name" value="MFS_sugar_transport-like"/>
</dbReference>
<organism evidence="12">
    <name type="scientific">Mycolicibacterium brisbanense</name>
    <dbReference type="NCBI Taxonomy" id="146020"/>
    <lineage>
        <taxon>Bacteria</taxon>
        <taxon>Bacillati</taxon>
        <taxon>Actinomycetota</taxon>
        <taxon>Actinomycetes</taxon>
        <taxon>Mycobacteriales</taxon>
        <taxon>Mycobacteriaceae</taxon>
        <taxon>Mycolicibacterium</taxon>
    </lineage>
</organism>
<dbReference type="SUPFAM" id="SSF103473">
    <property type="entry name" value="MFS general substrate transporter"/>
    <property type="match status" value="1"/>
</dbReference>
<proteinExistence type="inferred from homology"/>
<evidence type="ECO:0000256" key="6">
    <source>
        <dbReference type="ARBA" id="ARBA00022692"/>
    </source>
</evidence>
<feature type="domain" description="Major facilitator superfamily (MFS) profile" evidence="11">
    <location>
        <begin position="27"/>
        <end position="445"/>
    </location>
</feature>
<feature type="transmembrane region" description="Helical" evidence="10">
    <location>
        <begin position="94"/>
        <end position="112"/>
    </location>
</feature>
<dbReference type="EMBL" id="EU851876">
    <property type="protein sequence ID" value="ACL11810.1"/>
    <property type="molecule type" value="Genomic_DNA"/>
</dbReference>
<dbReference type="FunFam" id="1.20.1250.20:FF:000218">
    <property type="entry name" value="facilitated trehalose transporter Tret1"/>
    <property type="match status" value="1"/>
</dbReference>
<feature type="transmembrane region" description="Helical" evidence="10">
    <location>
        <begin position="118"/>
        <end position="140"/>
    </location>
</feature>
<dbReference type="Pfam" id="PF00083">
    <property type="entry name" value="Sugar_tr"/>
    <property type="match status" value="1"/>
</dbReference>
<feature type="transmembrane region" description="Helical" evidence="10">
    <location>
        <begin position="24"/>
        <end position="52"/>
    </location>
</feature>
<sequence>MNDEKRSTSVAAGRLTDGQSHRGVGFVAGIAALGGLLFGFDTGIISAALLYIRDDFTLGTFGQQLLVSILLAGALVGVLMAGMVLDRIGRKRTLVVLAAVFTLGAVACALAPSATTLLVARFALGMSVGASSVAVPVYVAEISPADTRGRLVSMYQLLIGVGIFASYIVGYLLSNGQHWRWMLGLAAIPSLLMFVGVLRLPESPRWLISQGDAPGARRALQRILPDDAVAATLTGIQTSPDAAKTSYRQLLNPRYRRAVVLGVVVAATNQLVGVNAVIYYAPTLLIAAGLADSASLLSSIGIGLAIVVFTALSLVSIDRVGRRPLLLGGIAVVVASLIFTGLVYLLPESAWRGPLLVAGLVIYIAAFAASLGIGIWLINSEIFPTAIRGTAASLGSTTHWVLDLAIAMTTLTLFQVLTPSGLFWVFAAFGVAGFLYLFRNLPETKGRSLEEVERLLASPSFNPLGAQPGRDHR</sequence>
<keyword evidence="6 10" id="KW-0812">Transmembrane</keyword>
<evidence type="ECO:0000313" key="12">
    <source>
        <dbReference type="EMBL" id="ACL11810.1"/>
    </source>
</evidence>
<keyword evidence="8 10" id="KW-0472">Membrane</keyword>
<accession>B8R4I0</accession>
<evidence type="ECO:0000256" key="3">
    <source>
        <dbReference type="ARBA" id="ARBA00022448"/>
    </source>
</evidence>